<dbReference type="GO" id="GO:0016491">
    <property type="term" value="F:oxidoreductase activity"/>
    <property type="evidence" value="ECO:0007669"/>
    <property type="project" value="UniProtKB-KW"/>
</dbReference>
<organism evidence="12 13">
    <name type="scientific">Aspergillus ustus</name>
    <dbReference type="NCBI Taxonomy" id="40382"/>
    <lineage>
        <taxon>Eukaryota</taxon>
        <taxon>Fungi</taxon>
        <taxon>Dikarya</taxon>
        <taxon>Ascomycota</taxon>
        <taxon>Pezizomycotina</taxon>
        <taxon>Eurotiomycetes</taxon>
        <taxon>Eurotiomycetidae</taxon>
        <taxon>Eurotiales</taxon>
        <taxon>Aspergillaceae</taxon>
        <taxon>Aspergillus</taxon>
        <taxon>Aspergillus subgen. Nidulantes</taxon>
    </lineage>
</organism>
<dbReference type="PROSITE" id="PS52004">
    <property type="entry name" value="KS3_2"/>
    <property type="match status" value="1"/>
</dbReference>
<dbReference type="GO" id="GO:0008168">
    <property type="term" value="F:methyltransferase activity"/>
    <property type="evidence" value="ECO:0007669"/>
    <property type="project" value="UniProtKB-KW"/>
</dbReference>
<dbReference type="Gene3D" id="3.90.180.10">
    <property type="entry name" value="Medium-chain alcohol dehydrogenases, catalytic domain"/>
    <property type="match status" value="1"/>
</dbReference>
<dbReference type="SMART" id="SM00829">
    <property type="entry name" value="PKS_ER"/>
    <property type="match status" value="1"/>
</dbReference>
<dbReference type="Pfam" id="PF23114">
    <property type="entry name" value="NAD-bd_HRPKS_sdrA"/>
    <property type="match status" value="1"/>
</dbReference>
<dbReference type="InterPro" id="IPR009081">
    <property type="entry name" value="PP-bd_ACP"/>
</dbReference>
<name>A0A0C1BW72_ASPUT</name>
<feature type="region of interest" description="C-terminal hotdog fold" evidence="8">
    <location>
        <begin position="1106"/>
        <end position="1263"/>
    </location>
</feature>
<feature type="domain" description="Ketosynthase family 3 (KS3)" evidence="10">
    <location>
        <begin position="74"/>
        <end position="449"/>
    </location>
</feature>
<evidence type="ECO:0000256" key="5">
    <source>
        <dbReference type="ARBA" id="ARBA00023002"/>
    </source>
</evidence>
<dbReference type="InterPro" id="IPR016036">
    <property type="entry name" value="Malonyl_transacylase_ACP-bd"/>
</dbReference>
<dbReference type="InterPro" id="IPR050091">
    <property type="entry name" value="PKS_NRPS_Biosynth_Enz"/>
</dbReference>
<keyword evidence="1" id="KW-0596">Phosphopantetheine</keyword>
<keyword evidence="6" id="KW-0511">Multifunctional enzyme</keyword>
<keyword evidence="4" id="KW-0521">NADP</keyword>
<evidence type="ECO:0000313" key="12">
    <source>
        <dbReference type="EMBL" id="KIA75786.1"/>
    </source>
</evidence>
<dbReference type="SUPFAM" id="SSF52151">
    <property type="entry name" value="FabD/lysophospholipase-like"/>
    <property type="match status" value="1"/>
</dbReference>
<evidence type="ECO:0000256" key="3">
    <source>
        <dbReference type="ARBA" id="ARBA00022679"/>
    </source>
</evidence>
<dbReference type="GO" id="GO:0044550">
    <property type="term" value="P:secondary metabolite biosynthetic process"/>
    <property type="evidence" value="ECO:0007669"/>
    <property type="project" value="UniProtKB-ARBA"/>
</dbReference>
<comment type="caution">
    <text evidence="12">The sequence shown here is derived from an EMBL/GenBank/DDBJ whole genome shotgun (WGS) entry which is preliminary data.</text>
</comment>
<dbReference type="InterPro" id="IPR020843">
    <property type="entry name" value="ER"/>
</dbReference>
<accession>A0A0C1BW72</accession>
<dbReference type="Pfam" id="PF08240">
    <property type="entry name" value="ADH_N"/>
    <property type="match status" value="1"/>
</dbReference>
<dbReference type="InterPro" id="IPR049552">
    <property type="entry name" value="PKS_DH_N"/>
</dbReference>
<gene>
    <name evidence="12" type="ORF">HK57_00400</name>
</gene>
<dbReference type="SUPFAM" id="SSF47336">
    <property type="entry name" value="ACP-like"/>
    <property type="match status" value="1"/>
</dbReference>
<dbReference type="EMBL" id="JOMC01000036">
    <property type="protein sequence ID" value="KIA75786.1"/>
    <property type="molecule type" value="Genomic_DNA"/>
</dbReference>
<dbReference type="InterPro" id="IPR020807">
    <property type="entry name" value="PKS_DH"/>
</dbReference>
<keyword evidence="13" id="KW-1185">Reference proteome</keyword>
<dbReference type="InterPro" id="IPR013154">
    <property type="entry name" value="ADH-like_N"/>
</dbReference>
<dbReference type="GO" id="GO:0031177">
    <property type="term" value="F:phosphopantetheine binding"/>
    <property type="evidence" value="ECO:0007669"/>
    <property type="project" value="InterPro"/>
</dbReference>
<dbReference type="Pfam" id="PF02801">
    <property type="entry name" value="Ketoacyl-synt_C"/>
    <property type="match status" value="1"/>
</dbReference>
<dbReference type="SMART" id="SM00823">
    <property type="entry name" value="PKS_PP"/>
    <property type="match status" value="1"/>
</dbReference>
<dbReference type="GO" id="GO:0032259">
    <property type="term" value="P:methylation"/>
    <property type="evidence" value="ECO:0007669"/>
    <property type="project" value="UniProtKB-KW"/>
</dbReference>
<dbReference type="CDD" id="cd05195">
    <property type="entry name" value="enoyl_red"/>
    <property type="match status" value="1"/>
</dbReference>
<dbReference type="InterPro" id="IPR042104">
    <property type="entry name" value="PKS_dehydratase_sf"/>
</dbReference>
<feature type="active site" description="Proton acceptor; for dehydratase activity" evidence="8">
    <location>
        <position position="981"/>
    </location>
</feature>
<evidence type="ECO:0000259" key="10">
    <source>
        <dbReference type="PROSITE" id="PS52004"/>
    </source>
</evidence>
<dbReference type="SMART" id="SM00826">
    <property type="entry name" value="PKS_DH"/>
    <property type="match status" value="1"/>
</dbReference>
<dbReference type="GO" id="GO:1901336">
    <property type="term" value="P:lactone biosynthetic process"/>
    <property type="evidence" value="ECO:0007669"/>
    <property type="project" value="UniProtKB-ARBA"/>
</dbReference>
<dbReference type="GO" id="GO:0006633">
    <property type="term" value="P:fatty acid biosynthetic process"/>
    <property type="evidence" value="ECO:0007669"/>
    <property type="project" value="TreeGrafter"/>
</dbReference>
<evidence type="ECO:0000256" key="1">
    <source>
        <dbReference type="ARBA" id="ARBA00022450"/>
    </source>
</evidence>
<dbReference type="CDD" id="cd00833">
    <property type="entry name" value="PKS"/>
    <property type="match status" value="1"/>
</dbReference>
<dbReference type="InterPro" id="IPR032821">
    <property type="entry name" value="PKS_assoc"/>
</dbReference>
<protein>
    <submittedName>
        <fullName evidence="12">Polyketide synthase</fullName>
    </submittedName>
</protein>
<keyword evidence="3" id="KW-0808">Transferase</keyword>
<dbReference type="InterPro" id="IPR057326">
    <property type="entry name" value="KR_dom"/>
</dbReference>
<dbReference type="InterPro" id="IPR049900">
    <property type="entry name" value="PKS_mFAS_DH"/>
</dbReference>
<dbReference type="SUPFAM" id="SSF51735">
    <property type="entry name" value="NAD(P)-binding Rossmann-fold domains"/>
    <property type="match status" value="2"/>
</dbReference>
<dbReference type="Pfam" id="PF08659">
    <property type="entry name" value="KR"/>
    <property type="match status" value="1"/>
</dbReference>
<evidence type="ECO:0000259" key="11">
    <source>
        <dbReference type="PROSITE" id="PS52019"/>
    </source>
</evidence>
<dbReference type="SUPFAM" id="SSF55048">
    <property type="entry name" value="Probable ACP-binding domain of malonyl-CoA ACP transacylase"/>
    <property type="match status" value="1"/>
</dbReference>
<dbReference type="Pfam" id="PF13602">
    <property type="entry name" value="ADH_zinc_N_2"/>
    <property type="match status" value="1"/>
</dbReference>
<dbReference type="Gene3D" id="3.10.129.110">
    <property type="entry name" value="Polyketide synthase dehydratase"/>
    <property type="match status" value="1"/>
</dbReference>
<feature type="domain" description="Carrier" evidence="9">
    <location>
        <begin position="2339"/>
        <end position="2417"/>
    </location>
</feature>
<keyword evidence="2" id="KW-0597">Phosphoprotein</keyword>
<dbReference type="Gene3D" id="3.40.47.10">
    <property type="match status" value="2"/>
</dbReference>
<feature type="active site" description="Proton donor; for dehydratase activity" evidence="8">
    <location>
        <position position="1173"/>
    </location>
</feature>
<dbReference type="Pfam" id="PF14765">
    <property type="entry name" value="PS-DH"/>
    <property type="match status" value="1"/>
</dbReference>
<dbReference type="CDD" id="cd05274">
    <property type="entry name" value="KR_FAS_SDR_x"/>
    <property type="match status" value="1"/>
</dbReference>
<dbReference type="InterPro" id="IPR056501">
    <property type="entry name" value="NAD-bd_HRPKS_sdrA"/>
</dbReference>
<dbReference type="PROSITE" id="PS52019">
    <property type="entry name" value="PKS_MFAS_DH"/>
    <property type="match status" value="1"/>
</dbReference>
<evidence type="ECO:0000256" key="2">
    <source>
        <dbReference type="ARBA" id="ARBA00022553"/>
    </source>
</evidence>
<dbReference type="Gene3D" id="3.40.50.720">
    <property type="entry name" value="NAD(P)-binding Rossmann-like Domain"/>
    <property type="match status" value="2"/>
</dbReference>
<dbReference type="Proteomes" id="UP000053475">
    <property type="component" value="Unassembled WGS sequence"/>
</dbReference>
<dbReference type="SUPFAM" id="SSF50129">
    <property type="entry name" value="GroES-like"/>
    <property type="match status" value="1"/>
</dbReference>
<dbReference type="SUPFAM" id="SSF53901">
    <property type="entry name" value="Thiolase-like"/>
    <property type="match status" value="1"/>
</dbReference>
<dbReference type="Pfam" id="PF00698">
    <property type="entry name" value="Acyl_transf_1"/>
    <property type="match status" value="1"/>
</dbReference>
<dbReference type="InterPro" id="IPR020841">
    <property type="entry name" value="PKS_Beta-ketoAc_synthase_dom"/>
</dbReference>
<evidence type="ECO:0000313" key="13">
    <source>
        <dbReference type="Proteomes" id="UP000053475"/>
    </source>
</evidence>
<evidence type="ECO:0000256" key="4">
    <source>
        <dbReference type="ARBA" id="ARBA00022857"/>
    </source>
</evidence>
<dbReference type="InterPro" id="IPR014043">
    <property type="entry name" value="Acyl_transferase_dom"/>
</dbReference>
<dbReference type="Pfam" id="PF16197">
    <property type="entry name" value="KAsynt_C_assoc"/>
    <property type="match status" value="1"/>
</dbReference>
<evidence type="ECO:0000256" key="7">
    <source>
        <dbReference type="ARBA" id="ARBA00023315"/>
    </source>
</evidence>
<keyword evidence="7" id="KW-0012">Acyltransferase</keyword>
<dbReference type="InterPro" id="IPR014031">
    <property type="entry name" value="Ketoacyl_synth_C"/>
</dbReference>
<proteinExistence type="predicted"/>
<feature type="region of interest" description="N-terminal hotdog fold" evidence="8">
    <location>
        <begin position="949"/>
        <end position="1092"/>
    </location>
</feature>
<keyword evidence="5" id="KW-0560">Oxidoreductase</keyword>
<dbReference type="SMART" id="SM00825">
    <property type="entry name" value="PKS_KS"/>
    <property type="match status" value="1"/>
</dbReference>
<dbReference type="SMART" id="SM00822">
    <property type="entry name" value="PKS_KR"/>
    <property type="match status" value="1"/>
</dbReference>
<dbReference type="PANTHER" id="PTHR43775">
    <property type="entry name" value="FATTY ACID SYNTHASE"/>
    <property type="match status" value="1"/>
</dbReference>
<evidence type="ECO:0000259" key="9">
    <source>
        <dbReference type="PROSITE" id="PS50075"/>
    </source>
</evidence>
<dbReference type="Gene3D" id="3.40.366.10">
    <property type="entry name" value="Malonyl-Coenzyme A Acyl Carrier Protein, domain 2"/>
    <property type="match status" value="1"/>
</dbReference>
<dbReference type="Pfam" id="PF00109">
    <property type="entry name" value="ketoacyl-synt"/>
    <property type="match status" value="1"/>
</dbReference>
<dbReference type="InterPro" id="IPR016035">
    <property type="entry name" value="Acyl_Trfase/lysoPLipase"/>
</dbReference>
<evidence type="ECO:0000256" key="8">
    <source>
        <dbReference type="PROSITE-ProRule" id="PRU01363"/>
    </source>
</evidence>
<dbReference type="InterPro" id="IPR013968">
    <property type="entry name" value="PKS_KR"/>
</dbReference>
<dbReference type="FunFam" id="3.40.50.720:FF:000209">
    <property type="entry name" value="Polyketide synthase Pks12"/>
    <property type="match status" value="1"/>
</dbReference>
<feature type="domain" description="PKS/mFAS DH" evidence="11">
    <location>
        <begin position="949"/>
        <end position="1263"/>
    </location>
</feature>
<dbReference type="PANTHER" id="PTHR43775:SF50">
    <property type="entry name" value="HIGHLY REDUCING POLYKETIDE SYNTHASE SRDA"/>
    <property type="match status" value="1"/>
</dbReference>
<dbReference type="InterPro" id="IPR036291">
    <property type="entry name" value="NAD(P)-bd_dom_sf"/>
</dbReference>
<dbReference type="PROSITE" id="PS50075">
    <property type="entry name" value="CARRIER"/>
    <property type="match status" value="1"/>
</dbReference>
<dbReference type="InterPro" id="IPR036736">
    <property type="entry name" value="ACP-like_sf"/>
</dbReference>
<reference evidence="12 13" key="1">
    <citation type="submission" date="2014-11" db="EMBL/GenBank/DDBJ databases">
        <title>Genomics derived discovery of secondary metabolites biosynthetic gene clusters in Aspergillus ustus.</title>
        <authorList>
            <person name="Pi B."/>
            <person name="Dai F."/>
            <person name="Song X."/>
            <person name="Zhu C."/>
            <person name="Li H."/>
            <person name="Yu D."/>
        </authorList>
    </citation>
    <scope>NUCLEOTIDE SEQUENCE [LARGE SCALE GENOMIC DNA]</scope>
    <source>
        <strain evidence="12 13">3.3904</strain>
    </source>
</reference>
<dbReference type="InterPro" id="IPR001227">
    <property type="entry name" value="Ac_transferase_dom_sf"/>
</dbReference>
<dbReference type="InterPro" id="IPR049551">
    <property type="entry name" value="PKS_DH_C"/>
</dbReference>
<dbReference type="InterPro" id="IPR020806">
    <property type="entry name" value="PKS_PP-bd"/>
</dbReference>
<evidence type="ECO:0000256" key="6">
    <source>
        <dbReference type="ARBA" id="ARBA00023268"/>
    </source>
</evidence>
<dbReference type="GO" id="GO:0004312">
    <property type="term" value="F:fatty acid synthase activity"/>
    <property type="evidence" value="ECO:0007669"/>
    <property type="project" value="TreeGrafter"/>
</dbReference>
<dbReference type="Pfam" id="PF21089">
    <property type="entry name" value="PKS_DH_N"/>
    <property type="match status" value="1"/>
</dbReference>
<dbReference type="InterPro" id="IPR016039">
    <property type="entry name" value="Thiolase-like"/>
</dbReference>
<sequence length="2423" mass="262211">MTSFEPTLVASHDRLNTVIYNDLKDGITVTETAFQDGSSERDESPSASSMFNVDRTEACIVGMGNTLDPVMNSSNTLTISYTACRLPGGIRSPSDLWTLLKKKQSAQGRVPADRYNIDGFYHEDGKRAGAMNVDGGYFLDEDVRQFDNLFFGINNLEASYMDPQQRKLLEVVFECLEHAGVSMSSIAGTNTAVLTLDTACSSSIYALHHAVTAIKNGDCDGAIVAGANLITSPEQHLGTARGGFLSPTSTCHTFDASADGYARAEGVNAIYIKRVSAAMEDENKVYAVIRGTAINANGKGPGITLPSATMQETVIRQAYRNGGLDFAGTDYVECHGTGTAVGDPIEVDALASCFGCRPGQPLRIGSVKTNLGHSEAASGLTSIMKVALAFEHGEIPATYGVKNLNPKLKLQERNMKVLTANEAWPRALQRASINSFGYGGANGHVILESIHSYLGYPAFMLESKVTSEAGPMNDQIFVLPFSAASTTAMSTRRQQIVDTVASQTDRHGVEALSLSMAKREARLRLRDAVIVTANPKPTIVSETQLAAKQPPTRSYPLPFAFVFTGQGAQYPQMAKALLEQSPSFNAKIRELDQVLQFLPPHHAPTWTLEQTIMDPPGTSKVSDASRSQPLCTAIQIGLVDLLRGWKVNPAAVVGHSSGEIAAFYAAGLLTAAEAILVAYFRGVAVAQMSETGAMMAAGISAESATALIANLDLNQIQVACVNAPTSVTLSGSKADIQMLEDALRSDGKFCRRLETGGRAYHSRRAAKVGGLYQELMEQYVGCKYDNKDELPVSVFCSVGHTSADRATVDRATNMASYFRQNLEQPVQFHSALASLLTTDKFHLIEIGPHSALKGPVQQIRAACNQDQDTTPYSPSLVRNEDANMCLKTLAASLFSHGHNLNWLAVNAHSQPISAFLQSLPPYPWDYSNELPWHEPRASVDIRNRKYLRHELLGTQTAAGNGMDWSWRNILRLSEMPWLRDHKLQHQVVLPGSAYVAIAIEALSQIQDIKGDLVSGQETAFEAQNISISAPFVVCDDNDAQSEHMELHTVMAQRKISTANASGEWYEFSISSWVSGHTTLHCSGSIRVVGPRAGSAQGGIWVLGEGYDAWAMGPWYKKTREEGLNFGPHFESLTSLHTDADRVSADAIATTHLSPPSCTGSTGLFYAIHPITLDACFQAAIMGGTAGNLSKLRAFVPTFISECRIQLPAGGAASVSEECKIHSSVEKTGFSTCKVNCTLRNPDGTPVVDIRDLRMSLYTGKAPAQQAKSPFLQRQPCLRIGWQPDIERVASGSEAALNGYVAEFAAQQQLSDLSDNESLVELAALLDLAGHKLPRMRVLEVTHGCQCVSKQCLAMLGKNTGFPRCRTWVQAFLDETGEIIIEEAETAEVFDVLIVPHRSTAQSAWNQAPERLMSLIADRGIVITRHCDKAVDTLELAGCDIVRLKGGTMLAVRRPISIQHKDKDLLIIKPRASSSMLDNLATFIEGHLRSTEGVAAARTIRWDDLDGVELSNQVTCVSLLELENEILATLNAADMNRLRRITDTVGNLIWLTGANMLGSPHPDLTLSSGLSRALMLEQPSLRFTVLDIGNADLAVFDDRLAICTNIASLLLEPQDPTTSDTEFIQFRSLLYISRFAPDMELNSLFRQRLHAETPQSAPLAEIAPAQLSIRQVGMTDTMHFQQICAPRTTPPAGYVDVELKAVSLNAKDIYAMSGRVETRAATTALDFAGVVTAVGPPGETCGGLRPGDRVVGLAPNHFGTTERVPVRAVHKMLPHEEFTVMPTLLTVYSTALFALRDRAQLRAGESVLIHAGAGAFGLAAIAMAQHLGATVYTTVGSEEKRAYLVNEMGVPDERIFNSRDSSFVDGIKAVTAGKGVDVIVNSLVGDLMHASWACIAPFGRFVEIGKRELTDAGKLDMHVFLKNTTFTAFDLSEFYYAENPYYQDIFYGLIADVLGLYRAGRIAPPPVKTFDVSEIAQAYRYFNNKTRIGKVVVSMEDPQSRVPIALAQYKTLFHPDKVYLLVGCLGGLGRSLTRWMTSRGARKFVFLGRSGCDKPTAHQLVSSMRKAGAIVSVVRGDVSDQDHVREAVLTSAAAGPIGGVVQAAMGLKEALFTTMTNEAWQTGIQPKWRGSWNLHHALTEQDHDKDLDFFLLTSSLSGSCGTATESNYCAANSFLDAFAHWRRAQGKTAVSVGLGMISEVGYLHENPEIEALLLRKGIQPLSEEEFLQVVDLAISGPGGEADFAQSQDAARKSGHILTGLEPNAIRELMKQGFDVSNGIMDDARTSLLAGMLLAEQDENDAQAGAAGAGGQGGAGAIAEWMREVPASAAAMFAAERDADSMLDAILRLATRRFSNLILVPVDQVDKAAPLPSFGVDSMLAAEFRTWFWNTFAVDVPYLDIVSPQTTLSSLSAFVGEKLVSGWAT</sequence>
<dbReference type="InterPro" id="IPR014030">
    <property type="entry name" value="Ketoacyl_synth_N"/>
</dbReference>
<dbReference type="InterPro" id="IPR011032">
    <property type="entry name" value="GroES-like_sf"/>
</dbReference>
<dbReference type="SMART" id="SM00827">
    <property type="entry name" value="PKS_AT"/>
    <property type="match status" value="1"/>
</dbReference>